<comment type="caution">
    <text evidence="3">The sequence shown here is derived from an EMBL/GenBank/DDBJ whole genome shotgun (WGS) entry which is preliminary data.</text>
</comment>
<feature type="domain" description="Dynamin N-terminal" evidence="2">
    <location>
        <begin position="99"/>
        <end position="379"/>
    </location>
</feature>
<keyword evidence="4" id="KW-1185">Reference proteome</keyword>
<dbReference type="InterPro" id="IPR027417">
    <property type="entry name" value="P-loop_NTPase"/>
</dbReference>
<name>A0AA39GGW7_SARSR</name>
<dbReference type="SUPFAM" id="SSF52540">
    <property type="entry name" value="P-loop containing nucleoside triphosphate hydrolases"/>
    <property type="match status" value="1"/>
</dbReference>
<evidence type="ECO:0000256" key="1">
    <source>
        <dbReference type="SAM" id="MobiDB-lite"/>
    </source>
</evidence>
<dbReference type="EMBL" id="JAPDFR010000004">
    <property type="protein sequence ID" value="KAK0386946.1"/>
    <property type="molecule type" value="Genomic_DNA"/>
</dbReference>
<dbReference type="Pfam" id="PF00350">
    <property type="entry name" value="Dynamin_N"/>
    <property type="match status" value="1"/>
</dbReference>
<protein>
    <recommendedName>
        <fullName evidence="2">Dynamin N-terminal domain-containing protein</fullName>
    </recommendedName>
</protein>
<sequence length="1012" mass="113032">MKRLPPPSPGRDEKKPRLEDASDGAEATARFPFQISSDLSDVEQLGCEDRALREGLQHVERILGKLRSALNGQLPPRVEQARTELEELASRSLKHEILVGVCGPTGAGKSSLINALFGIPNLLQKGQCGATTAVACKVAYNSDADPSRYFRAIIKFQDEDDVINELKDLLDGFQTIQTHDPSGRPQGSANDGSSGVHGENAIDISGVRSEVNVLKSKYKDVFGFTDSQLKQLVQGASPDELRGRAVTMLQSKPNVVALLKQQNTEFAAPVAEILAQQLAPYLGPGSLGMRNSESQGFPKWPLIRDAQILLRDDFLRTGIVLVDLPGLGDANAGRVAVTERYETELDIVLIVAPAQRAADDSVVAKLLTSNQQGRLRTGGLLSQHRLAIVATKSEAIDDDDHMISASDEIAYLREDMVGHEEETGRWNVLIQSLQGALRDIEHATDTLKEDQDARVRAIMGGPQRKSNAPVSLKAAKGRVRGEIKEADSVKANIARHLEVAQTRRCKADVARKVKKQQLFHLLSTSRKTIVELGLKKTAAELAGEDLNSGSTSEEEVSIFHTSSEAFWRTRLQNKTKTPLNGFPQDVFSGIPDLRRWIALNAARRSKEWMRSLLDDLFLNLTLLESGFSGSLCPAPIQPGQKTEDRLEKAHASLGKEDEREEFEERVGTTVRNWRLRYPDDPESSENMPYGTHWAILKRNGAAYKPPRDTIVYNWIQSFMGTIFEPLQATWSKRVNELVARAVVVCDDMHRHWKIYIESIISITPSTEHTKEEPSQHWHFHGFKYEERPCRARAGMTRAPYKTNQAIVRDFMAKNCKFCLEKQGKGCFAYRREWLEQNFQAHAGDLFLKVVELLHHSLKTQRQRALEQAHDLVKKSIGRVRSVLVDGNTEESDQPEADLGKETQAMCAAWAHDWQLPDMNKQYELKPVEPLPAKLEVEHLGRDHPAVRSHGKNFYDHALGKHMSEDTFLDSGADESVLAEQIADCIDAAKNIVERSQNHVRRFKQEPGVRGSK</sequence>
<dbReference type="PANTHER" id="PTHR36681">
    <property type="entry name" value="NUCLEAR GTPASE, GERMINAL CENTER-ASSOCIATED, TANDEM DUPLICATE 3"/>
    <property type="match status" value="1"/>
</dbReference>
<feature type="compositionally biased region" description="Basic and acidic residues" evidence="1">
    <location>
        <begin position="10"/>
        <end position="20"/>
    </location>
</feature>
<dbReference type="Proteomes" id="UP001175261">
    <property type="component" value="Unassembled WGS sequence"/>
</dbReference>
<dbReference type="Gene3D" id="3.40.50.300">
    <property type="entry name" value="P-loop containing nucleotide triphosphate hydrolases"/>
    <property type="match status" value="1"/>
</dbReference>
<evidence type="ECO:0000313" key="3">
    <source>
        <dbReference type="EMBL" id="KAK0386946.1"/>
    </source>
</evidence>
<feature type="region of interest" description="Disordered" evidence="1">
    <location>
        <begin position="176"/>
        <end position="199"/>
    </location>
</feature>
<dbReference type="InterPro" id="IPR045063">
    <property type="entry name" value="Dynamin_N"/>
</dbReference>
<evidence type="ECO:0000313" key="4">
    <source>
        <dbReference type="Proteomes" id="UP001175261"/>
    </source>
</evidence>
<feature type="region of interest" description="Disordered" evidence="1">
    <location>
        <begin position="1"/>
        <end position="27"/>
    </location>
</feature>
<organism evidence="3 4">
    <name type="scientific">Sarocladium strictum</name>
    <name type="common">Black bundle disease fungus</name>
    <name type="synonym">Acremonium strictum</name>
    <dbReference type="NCBI Taxonomy" id="5046"/>
    <lineage>
        <taxon>Eukaryota</taxon>
        <taxon>Fungi</taxon>
        <taxon>Dikarya</taxon>
        <taxon>Ascomycota</taxon>
        <taxon>Pezizomycotina</taxon>
        <taxon>Sordariomycetes</taxon>
        <taxon>Hypocreomycetidae</taxon>
        <taxon>Hypocreales</taxon>
        <taxon>Sarocladiaceae</taxon>
        <taxon>Sarocladium</taxon>
    </lineage>
</organism>
<evidence type="ECO:0000259" key="2">
    <source>
        <dbReference type="Pfam" id="PF00350"/>
    </source>
</evidence>
<dbReference type="AlphaFoldDB" id="A0AA39GGW7"/>
<dbReference type="PANTHER" id="PTHR36681:SF3">
    <property type="entry name" value="NUCLEAR GTPASE, GERMINAL CENTER-ASSOCIATED, TANDEM DUPLICATE 3"/>
    <property type="match status" value="1"/>
</dbReference>
<reference evidence="3" key="1">
    <citation type="submission" date="2022-10" db="EMBL/GenBank/DDBJ databases">
        <title>Determination and structural analysis of whole genome sequence of Sarocladium strictum F4-1.</title>
        <authorList>
            <person name="Hu L."/>
            <person name="Jiang Y."/>
        </authorList>
    </citation>
    <scope>NUCLEOTIDE SEQUENCE</scope>
    <source>
        <strain evidence="3">F4-1</strain>
    </source>
</reference>
<accession>A0AA39GGW7</accession>
<gene>
    <name evidence="3" type="ORF">NLU13_5259</name>
</gene>
<feature type="compositionally biased region" description="Polar residues" evidence="1">
    <location>
        <begin position="176"/>
        <end position="193"/>
    </location>
</feature>
<proteinExistence type="predicted"/>